<dbReference type="GO" id="GO:0019239">
    <property type="term" value="F:deaminase activity"/>
    <property type="evidence" value="ECO:0007669"/>
    <property type="project" value="UniProtKB-ARBA"/>
</dbReference>
<dbReference type="GO" id="GO:0016814">
    <property type="term" value="F:hydrolase activity, acting on carbon-nitrogen (but not peptide) bonds, in cyclic amidines"/>
    <property type="evidence" value="ECO:0007669"/>
    <property type="project" value="UniProtKB-ARBA"/>
</dbReference>
<dbReference type="InterPro" id="IPR032466">
    <property type="entry name" value="Metal_Hydrolase"/>
</dbReference>
<dbReference type="InterPro" id="IPR006680">
    <property type="entry name" value="Amidohydro-rel"/>
</dbReference>
<dbReference type="PANTHER" id="PTHR43794">
    <property type="entry name" value="AMINOHYDROLASE SSNA-RELATED"/>
    <property type="match status" value="1"/>
</dbReference>
<dbReference type="EMBL" id="CADCTR010001555">
    <property type="protein sequence ID" value="CAA9301068.1"/>
    <property type="molecule type" value="Genomic_DNA"/>
</dbReference>
<evidence type="ECO:0000259" key="4">
    <source>
        <dbReference type="Pfam" id="PF01979"/>
    </source>
</evidence>
<sequence length="431" mass="46698">SCVIMPGLINAHAHVPMSLLRGLVADVQLDVWLLGYMFPVENTFVDPAFSYAGTRLSCAEMIRSGTTTFVDMYFYEDQVARAADEAGMRAICGQSVMRFPSPDSPSYDAGLERARTFVREWHTHDRIIPAVAPHAPYTCTDEIYEQAVAIAREFNVPLVTHLSETAREVKESLESVDLSPVAYAERVGAFDVKAIAAHCVHTDERDWGILRSHGVGVAPCPTSNLKLASGVAPYASMLAAGVTLGVGTDGPASNDDQDLLTEVHLAALLPKGLGGDPTLMPAKAALALATSLGAQAVHLEHLIGSLEVGKRADIIVIAMDALHTTPRYGYSNDAIYNYLVYAARGSDVRHTLVDGAFLMRDQQLLTLDVAEVRREAQQIADRIDAFLLKREANLLDKILAIGGVQQAEIFEVQVKARLNDDHQILEALASP</sequence>
<keyword evidence="3" id="KW-0862">Zinc</keyword>
<keyword evidence="1" id="KW-0479">Metal-binding</keyword>
<protein>
    <submittedName>
        <fullName evidence="5">Cytosine deaminase</fullName>
    </submittedName>
</protein>
<organism evidence="5">
    <name type="scientific">uncultured Chloroflexia bacterium</name>
    <dbReference type="NCBI Taxonomy" id="1672391"/>
    <lineage>
        <taxon>Bacteria</taxon>
        <taxon>Bacillati</taxon>
        <taxon>Chloroflexota</taxon>
        <taxon>Chloroflexia</taxon>
        <taxon>environmental samples</taxon>
    </lineage>
</organism>
<dbReference type="FunFam" id="3.20.20.140:FF:000014">
    <property type="entry name" value="5-methylthioadenosine/S-adenosylhomocysteine deaminase"/>
    <property type="match status" value="1"/>
</dbReference>
<dbReference type="SUPFAM" id="SSF51556">
    <property type="entry name" value="Metallo-dependent hydrolases"/>
    <property type="match status" value="1"/>
</dbReference>
<dbReference type="AlphaFoldDB" id="A0A6J4KB85"/>
<keyword evidence="2" id="KW-0378">Hydrolase</keyword>
<dbReference type="GO" id="GO:0046872">
    <property type="term" value="F:metal ion binding"/>
    <property type="evidence" value="ECO:0007669"/>
    <property type="project" value="UniProtKB-KW"/>
</dbReference>
<feature type="domain" description="Amidohydrolase-related" evidence="4">
    <location>
        <begin position="3"/>
        <end position="355"/>
    </location>
</feature>
<name>A0A6J4KB85_9CHLR</name>
<dbReference type="Gene3D" id="2.30.40.10">
    <property type="entry name" value="Urease, subunit C, domain 1"/>
    <property type="match status" value="1"/>
</dbReference>
<evidence type="ECO:0000256" key="1">
    <source>
        <dbReference type="ARBA" id="ARBA00022723"/>
    </source>
</evidence>
<evidence type="ECO:0000256" key="2">
    <source>
        <dbReference type="ARBA" id="ARBA00022801"/>
    </source>
</evidence>
<dbReference type="InterPro" id="IPR011059">
    <property type="entry name" value="Metal-dep_hydrolase_composite"/>
</dbReference>
<dbReference type="Gene3D" id="3.20.20.140">
    <property type="entry name" value="Metal-dependent hydrolases"/>
    <property type="match status" value="1"/>
</dbReference>
<accession>A0A6J4KB85</accession>
<dbReference type="InterPro" id="IPR050287">
    <property type="entry name" value="MTA/SAH_deaminase"/>
</dbReference>
<evidence type="ECO:0000313" key="5">
    <source>
        <dbReference type="EMBL" id="CAA9301068.1"/>
    </source>
</evidence>
<feature type="non-terminal residue" evidence="5">
    <location>
        <position position="431"/>
    </location>
</feature>
<dbReference type="CDD" id="cd01298">
    <property type="entry name" value="ATZ_TRZ_like"/>
    <property type="match status" value="1"/>
</dbReference>
<reference evidence="5" key="1">
    <citation type="submission" date="2020-02" db="EMBL/GenBank/DDBJ databases">
        <authorList>
            <person name="Meier V. D."/>
        </authorList>
    </citation>
    <scope>NUCLEOTIDE SEQUENCE</scope>
    <source>
        <strain evidence="5">AVDCRST_MAG93</strain>
    </source>
</reference>
<evidence type="ECO:0000256" key="3">
    <source>
        <dbReference type="ARBA" id="ARBA00022833"/>
    </source>
</evidence>
<dbReference type="PANTHER" id="PTHR43794:SF11">
    <property type="entry name" value="AMIDOHYDROLASE-RELATED DOMAIN-CONTAINING PROTEIN"/>
    <property type="match status" value="1"/>
</dbReference>
<dbReference type="Pfam" id="PF01979">
    <property type="entry name" value="Amidohydro_1"/>
    <property type="match status" value="1"/>
</dbReference>
<proteinExistence type="predicted"/>
<feature type="non-terminal residue" evidence="5">
    <location>
        <position position="1"/>
    </location>
</feature>
<dbReference type="SUPFAM" id="SSF51338">
    <property type="entry name" value="Composite domain of metallo-dependent hydrolases"/>
    <property type="match status" value="1"/>
</dbReference>
<gene>
    <name evidence="5" type="ORF">AVDCRST_MAG93-4605</name>
</gene>